<evidence type="ECO:0000313" key="4">
    <source>
        <dbReference type="EMBL" id="WAR07466.1"/>
    </source>
</evidence>
<evidence type="ECO:0000256" key="1">
    <source>
        <dbReference type="ARBA" id="ARBA00004496"/>
    </source>
</evidence>
<dbReference type="InterPro" id="IPR052139">
    <property type="entry name" value="Methylosome_Comp_WDR77"/>
</dbReference>
<dbReference type="Gene3D" id="2.130.10.10">
    <property type="entry name" value="YVTN repeat-like/Quinoprotein amine dehydrogenase"/>
    <property type="match status" value="1"/>
</dbReference>
<dbReference type="SUPFAM" id="SSF50978">
    <property type="entry name" value="WD40 repeat-like"/>
    <property type="match status" value="1"/>
</dbReference>
<dbReference type="Pfam" id="PF00400">
    <property type="entry name" value="WD40"/>
    <property type="match status" value="3"/>
</dbReference>
<keyword evidence="3" id="KW-0853">WD repeat</keyword>
<keyword evidence="2" id="KW-0963">Cytoplasm</keyword>
<gene>
    <name evidence="4" type="ORF">MAR_017424</name>
</gene>
<reference evidence="4" key="1">
    <citation type="submission" date="2022-11" db="EMBL/GenBank/DDBJ databases">
        <title>Centuries of genome instability and evolution in soft-shell clam transmissible cancer (bioRxiv).</title>
        <authorList>
            <person name="Hart S.F.M."/>
            <person name="Yonemitsu M.A."/>
            <person name="Giersch R.M."/>
            <person name="Beal B.F."/>
            <person name="Arriagada G."/>
            <person name="Davis B.W."/>
            <person name="Ostrander E.A."/>
            <person name="Goff S.P."/>
            <person name="Metzger M.J."/>
        </authorList>
    </citation>
    <scope>NUCLEOTIDE SEQUENCE</scope>
    <source>
        <strain evidence="4">MELC-2E11</strain>
        <tissue evidence="4">Siphon/mantle</tissue>
    </source>
</reference>
<feature type="repeat" description="WD" evidence="3">
    <location>
        <begin position="144"/>
        <end position="177"/>
    </location>
</feature>
<protein>
    <submittedName>
        <fullName evidence="4">MEP50-like protein</fullName>
    </submittedName>
</protein>
<accession>A0ABY7EJT5</accession>
<dbReference type="EMBL" id="CP111017">
    <property type="protein sequence ID" value="WAR07466.1"/>
    <property type="molecule type" value="Genomic_DNA"/>
</dbReference>
<evidence type="ECO:0000256" key="2">
    <source>
        <dbReference type="ARBA" id="ARBA00022490"/>
    </source>
</evidence>
<comment type="subcellular location">
    <subcellularLocation>
        <location evidence="1">Cytoplasm</location>
    </subcellularLocation>
</comment>
<dbReference type="PANTHER" id="PTHR46853:SF1">
    <property type="entry name" value="METHYLOSOME PROTEIN 50"/>
    <property type="match status" value="1"/>
</dbReference>
<dbReference type="PROSITE" id="PS50294">
    <property type="entry name" value="WD_REPEATS_REGION"/>
    <property type="match status" value="2"/>
</dbReference>
<evidence type="ECO:0000313" key="5">
    <source>
        <dbReference type="Proteomes" id="UP001164746"/>
    </source>
</evidence>
<evidence type="ECO:0000256" key="3">
    <source>
        <dbReference type="PROSITE-ProRule" id="PRU00221"/>
    </source>
</evidence>
<dbReference type="PROSITE" id="PS50082">
    <property type="entry name" value="WD_REPEATS_2"/>
    <property type="match status" value="2"/>
</dbReference>
<sequence length="339" mass="36652">MDQVPAAMDRHFEVIHYHKNGGILLGASSLTGRYWFGSIWYFEDPGVAPDVEKCTAGVQLEAGLSDACWLDQTRVLVGMDTGGLALWELTDNLHTFVEQSSAVEHDDIVSSVCVCAGGSNLLSASYDRSVKVWDQETLQSIHTYRGHSDVVHCVCGLPSQSDVFLTASQDGNVCLWDTHKSPLQSLPTCVAWQPGEEHTYVVGGESSTLASVSEDCTVVVVDIAEQQPKQLYRSTAHKDFVRGVSWANDGTSIEKLITCGWDSNVISHLVPRWSKSNDPAAGDQVKMEVNGEPAETQEVKGSNSGRLATKIENVVNGNGDADLGDLSQVNTKAVVETPT</sequence>
<feature type="repeat" description="WD" evidence="3">
    <location>
        <begin position="102"/>
        <end position="143"/>
    </location>
</feature>
<organism evidence="4 5">
    <name type="scientific">Mya arenaria</name>
    <name type="common">Soft-shell clam</name>
    <dbReference type="NCBI Taxonomy" id="6604"/>
    <lineage>
        <taxon>Eukaryota</taxon>
        <taxon>Metazoa</taxon>
        <taxon>Spiralia</taxon>
        <taxon>Lophotrochozoa</taxon>
        <taxon>Mollusca</taxon>
        <taxon>Bivalvia</taxon>
        <taxon>Autobranchia</taxon>
        <taxon>Heteroconchia</taxon>
        <taxon>Euheterodonta</taxon>
        <taxon>Imparidentia</taxon>
        <taxon>Neoheterodontei</taxon>
        <taxon>Myida</taxon>
        <taxon>Myoidea</taxon>
        <taxon>Myidae</taxon>
        <taxon>Mya</taxon>
    </lineage>
</organism>
<keyword evidence="5" id="KW-1185">Reference proteome</keyword>
<name>A0ABY7EJT5_MYAAR</name>
<dbReference type="SMART" id="SM00320">
    <property type="entry name" value="WD40"/>
    <property type="match status" value="4"/>
</dbReference>
<dbReference type="PANTHER" id="PTHR46853">
    <property type="entry name" value="METHYLOSOME PROTEIN 50"/>
    <property type="match status" value="1"/>
</dbReference>
<dbReference type="Proteomes" id="UP001164746">
    <property type="component" value="Chromosome 6"/>
</dbReference>
<dbReference type="InterPro" id="IPR015943">
    <property type="entry name" value="WD40/YVTN_repeat-like_dom_sf"/>
</dbReference>
<proteinExistence type="predicted"/>
<dbReference type="InterPro" id="IPR001680">
    <property type="entry name" value="WD40_rpt"/>
</dbReference>
<dbReference type="InterPro" id="IPR036322">
    <property type="entry name" value="WD40_repeat_dom_sf"/>
</dbReference>